<dbReference type="Proteomes" id="UP001201701">
    <property type="component" value="Unassembled WGS sequence"/>
</dbReference>
<evidence type="ECO:0000256" key="1">
    <source>
        <dbReference type="SAM" id="MobiDB-lite"/>
    </source>
</evidence>
<evidence type="ECO:0000313" key="2">
    <source>
        <dbReference type="EMBL" id="MCG7508267.1"/>
    </source>
</evidence>
<dbReference type="EMBL" id="JAKREW010000037">
    <property type="protein sequence ID" value="MCG7508267.1"/>
    <property type="molecule type" value="Genomic_DNA"/>
</dbReference>
<evidence type="ECO:0000313" key="3">
    <source>
        <dbReference type="Proteomes" id="UP001201701"/>
    </source>
</evidence>
<evidence type="ECO:0008006" key="4">
    <source>
        <dbReference type="Google" id="ProtNLM"/>
    </source>
</evidence>
<protein>
    <recommendedName>
        <fullName evidence="4">Transcriptional regulator</fullName>
    </recommendedName>
</protein>
<accession>A0ABS9QLE5</accession>
<dbReference type="RefSeq" id="WP_239369781.1">
    <property type="nucleotide sequence ID" value="NZ_JAKREW010000037.1"/>
</dbReference>
<reference evidence="2 3" key="1">
    <citation type="submission" date="2022-02" db="EMBL/GenBank/DDBJ databases">
        <title>Draft genome sequence of Mezorhizobium retamae strain IRAMC:0171 isolated from Retama raetam nodules.</title>
        <authorList>
            <person name="Bengaied R."/>
            <person name="Sbissi I."/>
            <person name="Huber K."/>
            <person name="Ghodbane F."/>
            <person name="Nouioui I."/>
            <person name="Tarhouni M."/>
            <person name="Gtari M."/>
        </authorList>
    </citation>
    <scope>NUCLEOTIDE SEQUENCE [LARGE SCALE GENOMIC DNA]</scope>
    <source>
        <strain evidence="2 3">IRAMC:0171</strain>
    </source>
</reference>
<gene>
    <name evidence="2" type="ORF">L4923_24815</name>
</gene>
<feature type="region of interest" description="Disordered" evidence="1">
    <location>
        <begin position="50"/>
        <end position="76"/>
    </location>
</feature>
<proteinExistence type="predicted"/>
<feature type="compositionally biased region" description="Basic residues" evidence="1">
    <location>
        <begin position="65"/>
        <end position="76"/>
    </location>
</feature>
<feature type="compositionally biased region" description="Low complexity" evidence="1">
    <location>
        <begin position="53"/>
        <end position="64"/>
    </location>
</feature>
<organism evidence="2 3">
    <name type="scientific">Mesorhizobium retamae</name>
    <dbReference type="NCBI Taxonomy" id="2912854"/>
    <lineage>
        <taxon>Bacteria</taxon>
        <taxon>Pseudomonadati</taxon>
        <taxon>Pseudomonadota</taxon>
        <taxon>Alphaproteobacteria</taxon>
        <taxon>Hyphomicrobiales</taxon>
        <taxon>Phyllobacteriaceae</taxon>
        <taxon>Mesorhizobium</taxon>
    </lineage>
</organism>
<keyword evidence="3" id="KW-1185">Reference proteome</keyword>
<comment type="caution">
    <text evidence="2">The sequence shown here is derived from an EMBL/GenBank/DDBJ whole genome shotgun (WGS) entry which is preliminary data.</text>
</comment>
<sequence length="76" mass="8254">MKTVPDGIFKPKPNSSELKSDLTTRVARQILDGEKAEREAKTERLRQARLARETAAAAATPAKPKAVRAKRRAAAG</sequence>
<feature type="region of interest" description="Disordered" evidence="1">
    <location>
        <begin position="1"/>
        <end position="20"/>
    </location>
</feature>
<name>A0ABS9QLE5_9HYPH</name>